<accession>A0A4Z2H0N3</accession>
<protein>
    <submittedName>
        <fullName evidence="2">Uncharacterized protein</fullName>
    </submittedName>
</protein>
<organism evidence="2 3">
    <name type="scientific">Liparis tanakae</name>
    <name type="common">Tanaka's snailfish</name>
    <dbReference type="NCBI Taxonomy" id="230148"/>
    <lineage>
        <taxon>Eukaryota</taxon>
        <taxon>Metazoa</taxon>
        <taxon>Chordata</taxon>
        <taxon>Craniata</taxon>
        <taxon>Vertebrata</taxon>
        <taxon>Euteleostomi</taxon>
        <taxon>Actinopterygii</taxon>
        <taxon>Neopterygii</taxon>
        <taxon>Teleostei</taxon>
        <taxon>Neoteleostei</taxon>
        <taxon>Acanthomorphata</taxon>
        <taxon>Eupercaria</taxon>
        <taxon>Perciformes</taxon>
        <taxon>Cottioidei</taxon>
        <taxon>Cottales</taxon>
        <taxon>Liparidae</taxon>
        <taxon>Liparis</taxon>
    </lineage>
</organism>
<feature type="chain" id="PRO_5021413939" evidence="1">
    <location>
        <begin position="19"/>
        <end position="131"/>
    </location>
</feature>
<keyword evidence="3" id="KW-1185">Reference proteome</keyword>
<evidence type="ECO:0000313" key="2">
    <source>
        <dbReference type="EMBL" id="TNN59398.1"/>
    </source>
</evidence>
<proteinExistence type="predicted"/>
<reference evidence="2 3" key="1">
    <citation type="submission" date="2019-03" db="EMBL/GenBank/DDBJ databases">
        <title>First draft genome of Liparis tanakae, snailfish: a comprehensive survey of snailfish specific genes.</title>
        <authorList>
            <person name="Kim W."/>
            <person name="Song I."/>
            <person name="Jeong J.-H."/>
            <person name="Kim D."/>
            <person name="Kim S."/>
            <person name="Ryu S."/>
            <person name="Song J.Y."/>
            <person name="Lee S.K."/>
        </authorList>
    </citation>
    <scope>NUCLEOTIDE SEQUENCE [LARGE SCALE GENOMIC DNA]</scope>
    <source>
        <tissue evidence="2">Muscle</tissue>
    </source>
</reference>
<dbReference type="EMBL" id="SRLO01000357">
    <property type="protein sequence ID" value="TNN59398.1"/>
    <property type="molecule type" value="Genomic_DNA"/>
</dbReference>
<keyword evidence="1" id="KW-0732">Signal</keyword>
<evidence type="ECO:0000256" key="1">
    <source>
        <dbReference type="SAM" id="SignalP"/>
    </source>
</evidence>
<gene>
    <name evidence="2" type="ORF">EYF80_030413</name>
</gene>
<feature type="signal peptide" evidence="1">
    <location>
        <begin position="1"/>
        <end position="18"/>
    </location>
</feature>
<name>A0A4Z2H0N3_9TELE</name>
<evidence type="ECO:0000313" key="3">
    <source>
        <dbReference type="Proteomes" id="UP000314294"/>
    </source>
</evidence>
<dbReference type="AlphaFoldDB" id="A0A4Z2H0N3"/>
<sequence>MSFVTMMLAFALDLQVQPREPQSSTLCGRCGPVGFSIRACEANELFPEKKDTVFMNEGELVGLYRTAVGKRELSIRAFTCCASIEILQLLKGLGPSDWLAPLSQTPAYEVPLSKAGCWGASVEQKQRFRVK</sequence>
<comment type="caution">
    <text evidence="2">The sequence shown here is derived from an EMBL/GenBank/DDBJ whole genome shotgun (WGS) entry which is preliminary data.</text>
</comment>
<dbReference type="Proteomes" id="UP000314294">
    <property type="component" value="Unassembled WGS sequence"/>
</dbReference>